<protein>
    <submittedName>
        <fullName evidence="1">ATPase</fullName>
    </submittedName>
</protein>
<dbReference type="RefSeq" id="WP_119351026.1">
    <property type="nucleotide sequence ID" value="NZ_QWET01000014.1"/>
</dbReference>
<keyword evidence="2" id="KW-1185">Reference proteome</keyword>
<dbReference type="PANTHER" id="PTHR43190:SF3">
    <property type="entry name" value="N-ACETYL-D-GLUCOSAMINE KINASE"/>
    <property type="match status" value="1"/>
</dbReference>
<proteinExistence type="predicted"/>
<dbReference type="SUPFAM" id="SSF53067">
    <property type="entry name" value="Actin-like ATPase domain"/>
    <property type="match status" value="2"/>
</dbReference>
<evidence type="ECO:0000313" key="1">
    <source>
        <dbReference type="EMBL" id="RIH63964.1"/>
    </source>
</evidence>
<name>A0A399CW86_9BACT</name>
<organism evidence="1 2">
    <name type="scientific">Mariniphaga sediminis</name>
    <dbReference type="NCBI Taxonomy" id="1628158"/>
    <lineage>
        <taxon>Bacteria</taxon>
        <taxon>Pseudomonadati</taxon>
        <taxon>Bacteroidota</taxon>
        <taxon>Bacteroidia</taxon>
        <taxon>Marinilabiliales</taxon>
        <taxon>Prolixibacteraceae</taxon>
        <taxon>Mariniphaga</taxon>
    </lineage>
</organism>
<dbReference type="PANTHER" id="PTHR43190">
    <property type="entry name" value="N-ACETYL-D-GLUCOSAMINE KINASE"/>
    <property type="match status" value="1"/>
</dbReference>
<dbReference type="EMBL" id="QWET01000014">
    <property type="protein sequence ID" value="RIH63964.1"/>
    <property type="molecule type" value="Genomic_DNA"/>
</dbReference>
<dbReference type="CDD" id="cd24079">
    <property type="entry name" value="ASKHA_NBD_PG1100-like"/>
    <property type="match status" value="1"/>
</dbReference>
<dbReference type="Proteomes" id="UP000266441">
    <property type="component" value="Unassembled WGS sequence"/>
</dbReference>
<evidence type="ECO:0000313" key="2">
    <source>
        <dbReference type="Proteomes" id="UP000266441"/>
    </source>
</evidence>
<dbReference type="AlphaFoldDB" id="A0A399CW86"/>
<dbReference type="OrthoDB" id="871343at2"/>
<sequence>MYRIFDKQFLLLIKQSKMAIEESKFYHLAGILVADGGATKTSWCFSGKGSSTERFSTGGINPFFSTTDDLIKEWKQSPVARLSGKVDRIFFYGAGIINEDKAQGIKKALEIFFPEAKAEVQGDLLAAARATLGNKSGIACILGTGSNSCQYDGAKITAHVPPLGFVLGDEGSGADLGKQLVASYLKKIMPQPLREEFFQKYPLEYPEFLNRVYHHQNPNRFLAGFVPFLAENIGDEFCAKLVENAFDAFISRNVEQYSTARSQPICFVGSVAFHFQEQLKKVLLKRNLSPGIVLKEPLEKLVDYHLQFPNG</sequence>
<gene>
    <name evidence="1" type="ORF">D1164_16645</name>
</gene>
<dbReference type="Gene3D" id="3.30.420.40">
    <property type="match status" value="2"/>
</dbReference>
<comment type="caution">
    <text evidence="1">The sequence shown here is derived from an EMBL/GenBank/DDBJ whole genome shotgun (WGS) entry which is preliminary data.</text>
</comment>
<dbReference type="InterPro" id="IPR052519">
    <property type="entry name" value="Euk-type_GlcNAc_Kinase"/>
</dbReference>
<dbReference type="Gene3D" id="1.10.720.160">
    <property type="match status" value="1"/>
</dbReference>
<dbReference type="InterPro" id="IPR043129">
    <property type="entry name" value="ATPase_NBD"/>
</dbReference>
<reference evidence="1 2" key="1">
    <citation type="journal article" date="2015" name="Int. J. Syst. Evol. Microbiol.">
        <title>Mariniphaga sediminis sp. nov., isolated from coastal sediment.</title>
        <authorList>
            <person name="Wang F.Q."/>
            <person name="Shen Q.Y."/>
            <person name="Chen G.J."/>
            <person name="Du Z.J."/>
        </authorList>
    </citation>
    <scope>NUCLEOTIDE SEQUENCE [LARGE SCALE GENOMIC DNA]</scope>
    <source>
        <strain evidence="1 2">SY21</strain>
    </source>
</reference>
<accession>A0A399CW86</accession>